<sequence length="163" mass="17964">MSSTSTQTSTFTTTDIAAVMRRITADLVMIASSSGAITEPEAREWGHDIEVLAKYGYLEYVDVTLLSYGVEYKAARFYVNESGSLANQRPGNALWPKLSSPKLRIVLGTTDAYDSKAQENMAGKMKGSWSTNYADISHSQLTQSGGREYSSNGFGMERKDYTR</sequence>
<gene>
    <name evidence="2" type="ORF">ALP48_03719</name>
</gene>
<comment type="caution">
    <text evidence="2">The sequence shown here is derived from an EMBL/GenBank/DDBJ whole genome shotgun (WGS) entry which is preliminary data.</text>
</comment>
<dbReference type="EMBL" id="RBTH01000377">
    <property type="protein sequence ID" value="RMT39246.1"/>
    <property type="molecule type" value="Genomic_DNA"/>
</dbReference>
<evidence type="ECO:0000313" key="3">
    <source>
        <dbReference type="Proteomes" id="UP000268096"/>
    </source>
</evidence>
<evidence type="ECO:0000313" key="2">
    <source>
        <dbReference type="EMBL" id="RMT39246.1"/>
    </source>
</evidence>
<protein>
    <submittedName>
        <fullName evidence="2">Uncharacterized protein</fullName>
    </submittedName>
</protein>
<reference evidence="2 3" key="1">
    <citation type="submission" date="2018-08" db="EMBL/GenBank/DDBJ databases">
        <title>Recombination of ecologically and evolutionarily significant loci maintains genetic cohesion in the Pseudomonas syringae species complex.</title>
        <authorList>
            <person name="Dillon M."/>
            <person name="Thakur S."/>
            <person name="Almeida R.N.D."/>
            <person name="Weir B.S."/>
            <person name="Guttman D.S."/>
        </authorList>
    </citation>
    <scope>NUCLEOTIDE SEQUENCE [LARGE SCALE GENOMIC DNA]</scope>
    <source>
        <strain evidence="2 3">ICMP 16926</strain>
    </source>
</reference>
<accession>A0A0P9ZPM8</accession>
<feature type="region of interest" description="Disordered" evidence="1">
    <location>
        <begin position="141"/>
        <end position="163"/>
    </location>
</feature>
<dbReference type="Pfam" id="PF18138">
    <property type="entry name" value="bacHORMA_1"/>
    <property type="match status" value="1"/>
</dbReference>
<dbReference type="InterPro" id="IPR041162">
    <property type="entry name" value="Bact_HORMA_1"/>
</dbReference>
<name>A0A0P9ZPM8_PSESX</name>
<proteinExistence type="predicted"/>
<dbReference type="Proteomes" id="UP000268096">
    <property type="component" value="Unassembled WGS sequence"/>
</dbReference>
<evidence type="ECO:0000256" key="1">
    <source>
        <dbReference type="SAM" id="MobiDB-lite"/>
    </source>
</evidence>
<dbReference type="AlphaFoldDB" id="A0A0P9ZPM8"/>
<dbReference type="RefSeq" id="WP_057456979.1">
    <property type="nucleotide sequence ID" value="NZ_LJRH01000069.1"/>
</dbReference>
<organism evidence="2 3">
    <name type="scientific">Pseudomonas syringae pv. solidagae</name>
    <dbReference type="NCBI Taxonomy" id="264458"/>
    <lineage>
        <taxon>Bacteria</taxon>
        <taxon>Pseudomonadati</taxon>
        <taxon>Pseudomonadota</taxon>
        <taxon>Gammaproteobacteria</taxon>
        <taxon>Pseudomonadales</taxon>
        <taxon>Pseudomonadaceae</taxon>
        <taxon>Pseudomonas</taxon>
        <taxon>Pseudomonas syringae</taxon>
    </lineage>
</organism>
<feature type="compositionally biased region" description="Polar residues" evidence="1">
    <location>
        <begin position="141"/>
        <end position="153"/>
    </location>
</feature>